<name>A0A4R7C5W4_9HYPH</name>
<dbReference type="EMBL" id="SNZR01000011">
    <property type="protein sequence ID" value="TDR93292.1"/>
    <property type="molecule type" value="Genomic_DNA"/>
</dbReference>
<keyword evidence="3" id="KW-1185">Reference proteome</keyword>
<sequence>MVTLAKSPARSVSLSQGSAMGALAHPRAPAQVRAAPRLPASLMRMGLAGRLAIAGVGTVLLWAAIGLGLA</sequence>
<feature type="transmembrane region" description="Helical" evidence="1">
    <location>
        <begin position="47"/>
        <end position="69"/>
    </location>
</feature>
<evidence type="ECO:0000313" key="3">
    <source>
        <dbReference type="Proteomes" id="UP000295122"/>
    </source>
</evidence>
<gene>
    <name evidence="2" type="ORF">EV668_0548</name>
</gene>
<organism evidence="2 3">
    <name type="scientific">Enterovirga rhinocerotis</name>
    <dbReference type="NCBI Taxonomy" id="1339210"/>
    <lineage>
        <taxon>Bacteria</taxon>
        <taxon>Pseudomonadati</taxon>
        <taxon>Pseudomonadota</taxon>
        <taxon>Alphaproteobacteria</taxon>
        <taxon>Hyphomicrobiales</taxon>
        <taxon>Methylobacteriaceae</taxon>
        <taxon>Enterovirga</taxon>
    </lineage>
</organism>
<dbReference type="RefSeq" id="WP_133768307.1">
    <property type="nucleotide sequence ID" value="NZ_SNZR01000011.1"/>
</dbReference>
<protein>
    <submittedName>
        <fullName evidence="2">Uncharacterized protein</fullName>
    </submittedName>
</protein>
<keyword evidence="1" id="KW-0472">Membrane</keyword>
<dbReference type="AlphaFoldDB" id="A0A4R7C5W4"/>
<keyword evidence="1" id="KW-1133">Transmembrane helix</keyword>
<accession>A0A4R7C5W4</accession>
<reference evidence="2 3" key="1">
    <citation type="submission" date="2019-03" db="EMBL/GenBank/DDBJ databases">
        <title>Genomic Encyclopedia of Type Strains, Phase IV (KMG-IV): sequencing the most valuable type-strain genomes for metagenomic binning, comparative biology and taxonomic classification.</title>
        <authorList>
            <person name="Goeker M."/>
        </authorList>
    </citation>
    <scope>NUCLEOTIDE SEQUENCE [LARGE SCALE GENOMIC DNA]</scope>
    <source>
        <strain evidence="2 3">DSM 25903</strain>
    </source>
</reference>
<proteinExistence type="predicted"/>
<evidence type="ECO:0000313" key="2">
    <source>
        <dbReference type="EMBL" id="TDR93292.1"/>
    </source>
</evidence>
<dbReference type="Proteomes" id="UP000295122">
    <property type="component" value="Unassembled WGS sequence"/>
</dbReference>
<evidence type="ECO:0000256" key="1">
    <source>
        <dbReference type="SAM" id="Phobius"/>
    </source>
</evidence>
<comment type="caution">
    <text evidence="2">The sequence shown here is derived from an EMBL/GenBank/DDBJ whole genome shotgun (WGS) entry which is preliminary data.</text>
</comment>
<keyword evidence="1" id="KW-0812">Transmembrane</keyword>